<dbReference type="AlphaFoldDB" id="A0A5J4VHH5"/>
<gene>
    <name evidence="1" type="ORF">EZS28_022440</name>
</gene>
<protein>
    <submittedName>
        <fullName evidence="1">Uncharacterized protein</fullName>
    </submittedName>
</protein>
<sequence length="68" mass="7578">KEQQQQHLYQQFLSFQPFQPFRIGQPLYAASQYNYGRGALLERGSQTGGRGGIGRGAFGSNFIPLEGQ</sequence>
<dbReference type="EMBL" id="SNRW01006999">
    <property type="protein sequence ID" value="KAA6382031.1"/>
    <property type="molecule type" value="Genomic_DNA"/>
</dbReference>
<comment type="caution">
    <text evidence="1">The sequence shown here is derived from an EMBL/GenBank/DDBJ whole genome shotgun (WGS) entry which is preliminary data.</text>
</comment>
<proteinExistence type="predicted"/>
<name>A0A5J4VHH5_9EUKA</name>
<evidence type="ECO:0000313" key="2">
    <source>
        <dbReference type="Proteomes" id="UP000324800"/>
    </source>
</evidence>
<feature type="non-terminal residue" evidence="1">
    <location>
        <position position="1"/>
    </location>
</feature>
<evidence type="ECO:0000313" key="1">
    <source>
        <dbReference type="EMBL" id="KAA6382031.1"/>
    </source>
</evidence>
<reference evidence="1 2" key="1">
    <citation type="submission" date="2019-03" db="EMBL/GenBank/DDBJ databases">
        <title>Single cell metagenomics reveals metabolic interactions within the superorganism composed of flagellate Streblomastix strix and complex community of Bacteroidetes bacteria on its surface.</title>
        <authorList>
            <person name="Treitli S.C."/>
            <person name="Kolisko M."/>
            <person name="Husnik F."/>
            <person name="Keeling P."/>
            <person name="Hampl V."/>
        </authorList>
    </citation>
    <scope>NUCLEOTIDE SEQUENCE [LARGE SCALE GENOMIC DNA]</scope>
    <source>
        <strain evidence="1">ST1C</strain>
    </source>
</reference>
<organism evidence="1 2">
    <name type="scientific">Streblomastix strix</name>
    <dbReference type="NCBI Taxonomy" id="222440"/>
    <lineage>
        <taxon>Eukaryota</taxon>
        <taxon>Metamonada</taxon>
        <taxon>Preaxostyla</taxon>
        <taxon>Oxymonadida</taxon>
        <taxon>Streblomastigidae</taxon>
        <taxon>Streblomastix</taxon>
    </lineage>
</organism>
<dbReference type="Proteomes" id="UP000324800">
    <property type="component" value="Unassembled WGS sequence"/>
</dbReference>
<accession>A0A5J4VHH5</accession>